<dbReference type="GO" id="GO:0006355">
    <property type="term" value="P:regulation of DNA-templated transcription"/>
    <property type="evidence" value="ECO:0007669"/>
    <property type="project" value="UniProtKB-UniRule"/>
</dbReference>
<evidence type="ECO:0000313" key="16">
    <source>
        <dbReference type="Proteomes" id="UP000694389"/>
    </source>
</evidence>
<proteinExistence type="inferred from homology"/>
<dbReference type="GO" id="GO:0042162">
    <property type="term" value="F:telomeric DNA binding"/>
    <property type="evidence" value="ECO:0007669"/>
    <property type="project" value="TreeGrafter"/>
</dbReference>
<comment type="subcellular location">
    <subcellularLocation>
        <location evidence="10">Nucleus</location>
    </subcellularLocation>
    <subcellularLocation>
        <location evidence="10">Chromosome</location>
        <location evidence="10">Telomere</location>
    </subcellularLocation>
</comment>
<evidence type="ECO:0000256" key="2">
    <source>
        <dbReference type="ARBA" id="ARBA00017805"/>
    </source>
</evidence>
<evidence type="ECO:0000256" key="9">
    <source>
        <dbReference type="ARBA" id="ARBA00032471"/>
    </source>
</evidence>
<dbReference type="Pfam" id="PF11626">
    <property type="entry name" value="Rap1_C"/>
    <property type="match status" value="1"/>
</dbReference>
<comment type="subunit">
    <text evidence="10">Homodimer.</text>
</comment>
<dbReference type="AlphaFoldDB" id="A0A8C4E3L4"/>
<reference evidence="15" key="2">
    <citation type="submission" date="2025-09" db="UniProtKB">
        <authorList>
            <consortium name="Ensembl"/>
        </authorList>
    </citation>
    <scope>IDENTIFICATION</scope>
</reference>
<evidence type="ECO:0000256" key="7">
    <source>
        <dbReference type="ARBA" id="ARBA00023163"/>
    </source>
</evidence>
<dbReference type="SUPFAM" id="SSF46689">
    <property type="entry name" value="Homeodomain-like"/>
    <property type="match status" value="1"/>
</dbReference>
<keyword evidence="7 10" id="KW-0804">Transcription</keyword>
<reference evidence="15" key="1">
    <citation type="submission" date="2025-08" db="UniProtKB">
        <authorList>
            <consortium name="Ensembl"/>
        </authorList>
    </citation>
    <scope>IDENTIFICATION</scope>
</reference>
<keyword evidence="16" id="KW-1185">Reference proteome</keyword>
<dbReference type="GO" id="GO:0031848">
    <property type="term" value="P:protection from non-homologous end joining at telomere"/>
    <property type="evidence" value="ECO:0007669"/>
    <property type="project" value="TreeGrafter"/>
</dbReference>
<dbReference type="GO" id="GO:0010833">
    <property type="term" value="P:telomere maintenance via telomere lengthening"/>
    <property type="evidence" value="ECO:0007669"/>
    <property type="project" value="UniProtKB-UniRule"/>
</dbReference>
<evidence type="ECO:0000256" key="3">
    <source>
        <dbReference type="ARBA" id="ARBA00022454"/>
    </source>
</evidence>
<evidence type="ECO:0000259" key="13">
    <source>
        <dbReference type="Pfam" id="PF11626"/>
    </source>
</evidence>
<dbReference type="InterPro" id="IPR036420">
    <property type="entry name" value="BRCT_dom_sf"/>
</dbReference>
<keyword evidence="3 10" id="KW-0158">Chromosome</keyword>
<dbReference type="Pfam" id="PF08914">
    <property type="entry name" value="Myb_Rap1"/>
    <property type="match status" value="1"/>
</dbReference>
<evidence type="ECO:0000256" key="5">
    <source>
        <dbReference type="ARBA" id="ARBA00023015"/>
    </source>
</evidence>
<dbReference type="PANTHER" id="PTHR16466">
    <property type="entry name" value="TELOMERE REPEAT-BINDING FACTOR 2-INTERACTING PROTEIN 1"/>
    <property type="match status" value="1"/>
</dbReference>
<evidence type="ECO:0000259" key="14">
    <source>
        <dbReference type="Pfam" id="PF16589"/>
    </source>
</evidence>
<dbReference type="Gene3D" id="1.10.10.60">
    <property type="entry name" value="Homeodomain-like"/>
    <property type="match status" value="1"/>
</dbReference>
<feature type="domain" description="TRF2-interacting telomeric protein/Rap1 C-terminal" evidence="13">
    <location>
        <begin position="437"/>
        <end position="503"/>
    </location>
</feature>
<feature type="domain" description="BRCT" evidence="14">
    <location>
        <begin position="26"/>
        <end position="100"/>
    </location>
</feature>
<organism evidence="15 16">
    <name type="scientific">Dicentrarchus labrax</name>
    <name type="common">European seabass</name>
    <name type="synonym">Morone labrax</name>
    <dbReference type="NCBI Taxonomy" id="13489"/>
    <lineage>
        <taxon>Eukaryota</taxon>
        <taxon>Metazoa</taxon>
        <taxon>Chordata</taxon>
        <taxon>Craniata</taxon>
        <taxon>Vertebrata</taxon>
        <taxon>Euteleostomi</taxon>
        <taxon>Actinopterygii</taxon>
        <taxon>Neopterygii</taxon>
        <taxon>Teleostei</taxon>
        <taxon>Neoteleostei</taxon>
        <taxon>Acanthomorphata</taxon>
        <taxon>Eupercaria</taxon>
        <taxon>Moronidae</taxon>
        <taxon>Dicentrarchus</taxon>
    </lineage>
</organism>
<dbReference type="InterPro" id="IPR009057">
    <property type="entry name" value="Homeodomain-like_sf"/>
</dbReference>
<evidence type="ECO:0000256" key="11">
    <source>
        <dbReference type="SAM" id="MobiDB-lite"/>
    </source>
</evidence>
<dbReference type="Proteomes" id="UP000694389">
    <property type="component" value="Unassembled WGS sequence"/>
</dbReference>
<dbReference type="InterPro" id="IPR001357">
    <property type="entry name" value="BRCT_dom"/>
</dbReference>
<protein>
    <recommendedName>
        <fullName evidence="2 10">Telomeric repeat-binding factor 2-interacting protein 1</fullName>
        <shortName evidence="10">TERF2-interacting telomeric protein 1</shortName>
    </recommendedName>
    <alternativeName>
        <fullName evidence="9 10">Repressor/activator protein 1 homolog</fullName>
    </alternativeName>
</protein>
<dbReference type="Ensembl" id="ENSDLAT00005014485.2">
    <property type="protein sequence ID" value="ENSDLAP00005013260.1"/>
    <property type="gene ID" value="ENSDLAG00005006745.2"/>
</dbReference>
<comment type="function">
    <text evidence="10">Acts both as a regulator of telomere function and as a transcription regulator. Involved in the regulation of telomere length and protection as a component of the shelterin complex (telosome). Does not bind DNA directly: recruited to telomeric double-stranded 5'-TTAGGG-3' repeats via its interaction with terf2. Independently of its function in telomeres, also acts as a transcription regulator: recruited to extratelomeric 5'-TTAGGG-3' sites via its association with terf2 or other factors, and regulates gene expression.</text>
</comment>
<dbReference type="GO" id="GO:0005654">
    <property type="term" value="C:nucleoplasm"/>
    <property type="evidence" value="ECO:0007669"/>
    <property type="project" value="UniProtKB-ARBA"/>
</dbReference>
<comment type="similarity">
    <text evidence="1 10">Belongs to the RAP1 family.</text>
</comment>
<keyword evidence="5 10" id="KW-0805">Transcription regulation</keyword>
<sequence length="506" mass="56179">MPSKQQDVAKSNISPVLFMAVDGEPMSFFLRPGPIKLQLQPLIIAGGGKMCNIQQPGAILLIDPDERGSIPETTAHWYVSTKYIHDCIEKDEQMSLEDYRLHPEQINKHQIPYTTEDDAAIWSYVSKRKTEIGGNRLWQEMERQRVTSHSWQSMKYRYRVRLAKKQSEVVEVAAAEREIKVIYLQGVARTGLVSPQIDDQFIPAESTQPETVEAQTSVSTEGEVQHVNPQTDKQPAGSTQVETEVSNSPQPEGPCLDTQTDAPPLPAESTEPGTDETQTKVSPQKDSVPVDSPPAQPKSLPSTSSQKKPKEKQKSSPRLEQPLRRLTRRQLQLDESPEPYGKKLRSSSSSAEQPSSSPQPLRKTKAAVKSALQKDTTVDQPPSKRAREKTVSETESQQEEIGQATVPETAQAGSLYTSTSVGHKVHREKLNIFDLVSVTKALLKTSGDFSAALDLLLDPLSISGPFWKRSDDALLRSGDPAVQQQLQEKFSEEEVAKRIVFLEIEG</sequence>
<evidence type="ECO:0000259" key="12">
    <source>
        <dbReference type="Pfam" id="PF08914"/>
    </source>
</evidence>
<feature type="compositionally biased region" description="Low complexity" evidence="11">
    <location>
        <begin position="346"/>
        <end position="360"/>
    </location>
</feature>
<dbReference type="PANTHER" id="PTHR16466:SF6">
    <property type="entry name" value="TELOMERIC REPEAT-BINDING FACTOR 2-INTERACTING PROTEIN 1"/>
    <property type="match status" value="1"/>
</dbReference>
<dbReference type="GO" id="GO:0070187">
    <property type="term" value="C:shelterin complex"/>
    <property type="evidence" value="ECO:0007669"/>
    <property type="project" value="TreeGrafter"/>
</dbReference>
<keyword evidence="8 10" id="KW-0539">Nucleus</keyword>
<keyword evidence="4 10" id="KW-0779">Telomere</keyword>
<dbReference type="SUPFAM" id="SSF52113">
    <property type="entry name" value="BRCT domain"/>
    <property type="match status" value="1"/>
</dbReference>
<feature type="compositionally biased region" description="Polar residues" evidence="11">
    <location>
        <begin position="271"/>
        <end position="285"/>
    </location>
</feature>
<evidence type="ECO:0000256" key="6">
    <source>
        <dbReference type="ARBA" id="ARBA00023159"/>
    </source>
</evidence>
<accession>A0A8C4E3L4</accession>
<evidence type="ECO:0000256" key="1">
    <source>
        <dbReference type="ARBA" id="ARBA00010467"/>
    </source>
</evidence>
<feature type="compositionally biased region" description="Polar residues" evidence="11">
    <location>
        <begin position="205"/>
        <end position="250"/>
    </location>
</feature>
<dbReference type="InterPro" id="IPR021661">
    <property type="entry name" value="Rap1_C"/>
</dbReference>
<evidence type="ECO:0000256" key="4">
    <source>
        <dbReference type="ARBA" id="ARBA00022895"/>
    </source>
</evidence>
<dbReference type="InterPro" id="IPR039595">
    <property type="entry name" value="TE2IP/Rap1"/>
</dbReference>
<evidence type="ECO:0000256" key="8">
    <source>
        <dbReference type="ARBA" id="ARBA00023242"/>
    </source>
</evidence>
<dbReference type="Pfam" id="PF16589">
    <property type="entry name" value="BRCT_2"/>
    <property type="match status" value="1"/>
</dbReference>
<feature type="region of interest" description="Disordered" evidence="11">
    <location>
        <begin position="200"/>
        <end position="403"/>
    </location>
</feature>
<evidence type="ECO:0000313" key="15">
    <source>
        <dbReference type="Ensembl" id="ENSDLAP00005013260.1"/>
    </source>
</evidence>
<dbReference type="CDD" id="cd11655">
    <property type="entry name" value="rap1_myb-like"/>
    <property type="match status" value="1"/>
</dbReference>
<keyword evidence="6 10" id="KW-0010">Activator</keyword>
<feature type="domain" description="TERF2-interacting telomeric protein 1 Myb" evidence="12">
    <location>
        <begin position="113"/>
        <end position="168"/>
    </location>
</feature>
<dbReference type="FunFam" id="1.10.10.60:FF:000246">
    <property type="entry name" value="Telomeric repeat-binding factor 2-interacting protein 1"/>
    <property type="match status" value="1"/>
</dbReference>
<dbReference type="InterPro" id="IPR015010">
    <property type="entry name" value="TERF2IP_Myb"/>
</dbReference>
<name>A0A8C4E3L4_DICLA</name>
<dbReference type="GeneTree" id="ENSGT00390000005351"/>
<evidence type="ECO:0000256" key="10">
    <source>
        <dbReference type="RuleBase" id="RU367107"/>
    </source>
</evidence>